<feature type="region of interest" description="Disordered" evidence="6">
    <location>
        <begin position="241"/>
        <end position="268"/>
    </location>
</feature>
<dbReference type="Proteomes" id="UP001597480">
    <property type="component" value="Unassembled WGS sequence"/>
</dbReference>
<feature type="domain" description="Thioredoxin" evidence="8">
    <location>
        <begin position="259"/>
        <end position="397"/>
    </location>
</feature>
<feature type="compositionally biased region" description="Low complexity" evidence="6">
    <location>
        <begin position="241"/>
        <end position="254"/>
    </location>
</feature>
<dbReference type="InterPro" id="IPR036249">
    <property type="entry name" value="Thioredoxin-like_sf"/>
</dbReference>
<comment type="caution">
    <text evidence="9">The sequence shown here is derived from an EMBL/GenBank/DDBJ whole genome shotgun (WGS) entry which is preliminary data.</text>
</comment>
<evidence type="ECO:0000256" key="5">
    <source>
        <dbReference type="SAM" id="Coils"/>
    </source>
</evidence>
<evidence type="ECO:0000256" key="1">
    <source>
        <dbReference type="ARBA" id="ARBA00004196"/>
    </source>
</evidence>
<proteinExistence type="predicted"/>
<keyword evidence="2" id="KW-0201">Cytochrome c-type biogenesis</keyword>
<dbReference type="SUPFAM" id="SSF52833">
    <property type="entry name" value="Thioredoxin-like"/>
    <property type="match status" value="1"/>
</dbReference>
<dbReference type="CDD" id="cd02966">
    <property type="entry name" value="TlpA_like_family"/>
    <property type="match status" value="1"/>
</dbReference>
<dbReference type="InterPro" id="IPR000866">
    <property type="entry name" value="AhpC/TSA"/>
</dbReference>
<dbReference type="InterPro" id="IPR013766">
    <property type="entry name" value="Thioredoxin_domain"/>
</dbReference>
<sequence>MKKILLVLAASAFVMSCKNLAENEFEITGTVDPSMNGKMLFLEKPDPTIGFKAVDTAKVENGKFEFKGTAKEPEVYFIGIQDDPSPAKKLQFILEEGSIELEMDKDSAVKSKRSGTYNNDMFSKYLENTKKIDKEDKDFREKNRDVYMAAYQKQDQAAMDKLNDEYKKIKEKREKIDNDFIKENPKAYINIFLIGQKASAKAQEPIPTAREEAKAIVNGLHPDLKKTEKGKELIKAFSDTPAAPAMPTEQAAAPGKSNAEVGSTAPAFSANTPAGKSLSLKEAMGKVTIIDFWASWCKPCRMENPNVVALYNEYHSKGLNIIGVSLDKEATSWKKAIADDKLTWNHVSNLKFWDEPIAKQYGVESIPATFILDANGKIVAKDLRGAELKAKVAELLK</sequence>
<evidence type="ECO:0000256" key="2">
    <source>
        <dbReference type="ARBA" id="ARBA00022748"/>
    </source>
</evidence>
<feature type="signal peptide" evidence="7">
    <location>
        <begin position="1"/>
        <end position="21"/>
    </location>
</feature>
<comment type="subcellular location">
    <subcellularLocation>
        <location evidence="1">Cell envelope</location>
    </subcellularLocation>
</comment>
<feature type="coiled-coil region" evidence="5">
    <location>
        <begin position="152"/>
        <end position="179"/>
    </location>
</feature>
<dbReference type="InterPro" id="IPR025380">
    <property type="entry name" value="DUF4369"/>
</dbReference>
<dbReference type="Gene3D" id="3.40.30.10">
    <property type="entry name" value="Glutaredoxin"/>
    <property type="match status" value="1"/>
</dbReference>
<evidence type="ECO:0000256" key="4">
    <source>
        <dbReference type="ARBA" id="ARBA00023284"/>
    </source>
</evidence>
<keyword evidence="3" id="KW-1015">Disulfide bond</keyword>
<protein>
    <submittedName>
        <fullName evidence="9">Redoxin domain-containing protein</fullName>
    </submittedName>
</protein>
<evidence type="ECO:0000256" key="6">
    <source>
        <dbReference type="SAM" id="MobiDB-lite"/>
    </source>
</evidence>
<evidence type="ECO:0000256" key="3">
    <source>
        <dbReference type="ARBA" id="ARBA00023157"/>
    </source>
</evidence>
<dbReference type="InterPro" id="IPR050553">
    <property type="entry name" value="Thioredoxin_ResA/DsbE_sf"/>
</dbReference>
<dbReference type="PANTHER" id="PTHR42852">
    <property type="entry name" value="THIOL:DISULFIDE INTERCHANGE PROTEIN DSBE"/>
    <property type="match status" value="1"/>
</dbReference>
<evidence type="ECO:0000256" key="7">
    <source>
        <dbReference type="SAM" id="SignalP"/>
    </source>
</evidence>
<evidence type="ECO:0000259" key="8">
    <source>
        <dbReference type="PROSITE" id="PS51352"/>
    </source>
</evidence>
<dbReference type="Pfam" id="PF14289">
    <property type="entry name" value="DUF4369"/>
    <property type="match status" value="1"/>
</dbReference>
<organism evidence="9 10">
    <name type="scientific">Flavobacterium suzhouense</name>
    <dbReference type="NCBI Taxonomy" id="1529638"/>
    <lineage>
        <taxon>Bacteria</taxon>
        <taxon>Pseudomonadati</taxon>
        <taxon>Bacteroidota</taxon>
        <taxon>Flavobacteriia</taxon>
        <taxon>Flavobacteriales</taxon>
        <taxon>Flavobacteriaceae</taxon>
        <taxon>Flavobacterium</taxon>
    </lineage>
</organism>
<accession>A0ABW5NZE4</accession>
<dbReference type="PROSITE" id="PS51352">
    <property type="entry name" value="THIOREDOXIN_2"/>
    <property type="match status" value="1"/>
</dbReference>
<keyword evidence="10" id="KW-1185">Reference proteome</keyword>
<dbReference type="EMBL" id="JBHUMD010000030">
    <property type="protein sequence ID" value="MFD2603690.1"/>
    <property type="molecule type" value="Genomic_DNA"/>
</dbReference>
<dbReference type="Pfam" id="PF00578">
    <property type="entry name" value="AhpC-TSA"/>
    <property type="match status" value="1"/>
</dbReference>
<name>A0ABW5NZE4_9FLAO</name>
<keyword evidence="7" id="KW-0732">Signal</keyword>
<dbReference type="PROSITE" id="PS51257">
    <property type="entry name" value="PROKAR_LIPOPROTEIN"/>
    <property type="match status" value="1"/>
</dbReference>
<evidence type="ECO:0000313" key="10">
    <source>
        <dbReference type="Proteomes" id="UP001597480"/>
    </source>
</evidence>
<keyword evidence="4" id="KW-0676">Redox-active center</keyword>
<keyword evidence="5" id="KW-0175">Coiled coil</keyword>
<dbReference type="PANTHER" id="PTHR42852:SF6">
    <property type="entry name" value="THIOL:DISULFIDE INTERCHANGE PROTEIN DSBE"/>
    <property type="match status" value="1"/>
</dbReference>
<evidence type="ECO:0000313" key="9">
    <source>
        <dbReference type="EMBL" id="MFD2603690.1"/>
    </source>
</evidence>
<dbReference type="RefSeq" id="WP_379822594.1">
    <property type="nucleotide sequence ID" value="NZ_JBHUMD010000030.1"/>
</dbReference>
<feature type="chain" id="PRO_5045773025" evidence="7">
    <location>
        <begin position="22"/>
        <end position="397"/>
    </location>
</feature>
<gene>
    <name evidence="9" type="ORF">ACFSR3_16620</name>
</gene>
<reference evidence="10" key="1">
    <citation type="journal article" date="2019" name="Int. J. Syst. Evol. Microbiol.">
        <title>The Global Catalogue of Microorganisms (GCM) 10K type strain sequencing project: providing services to taxonomists for standard genome sequencing and annotation.</title>
        <authorList>
            <consortium name="The Broad Institute Genomics Platform"/>
            <consortium name="The Broad Institute Genome Sequencing Center for Infectious Disease"/>
            <person name="Wu L."/>
            <person name="Ma J."/>
        </authorList>
    </citation>
    <scope>NUCLEOTIDE SEQUENCE [LARGE SCALE GENOMIC DNA]</scope>
    <source>
        <strain evidence="10">KCTC 42107</strain>
    </source>
</reference>